<accession>A0A2C6KCY7</accession>
<evidence type="ECO:0000259" key="2">
    <source>
        <dbReference type="Pfam" id="PF01138"/>
    </source>
</evidence>
<dbReference type="InterPro" id="IPR050080">
    <property type="entry name" value="RNase_PH"/>
</dbReference>
<name>A0A2C6KCY7_9APIC</name>
<dbReference type="GeneID" id="94433955"/>
<dbReference type="GO" id="GO:0000177">
    <property type="term" value="C:cytoplasmic exosome (RNase complex)"/>
    <property type="evidence" value="ECO:0007669"/>
    <property type="project" value="TreeGrafter"/>
</dbReference>
<feature type="domain" description="Exoribonuclease phosphorolytic" evidence="2">
    <location>
        <begin position="3"/>
        <end position="85"/>
    </location>
</feature>
<comment type="similarity">
    <text evidence="1">Belongs to the RNase PH family.</text>
</comment>
<proteinExistence type="inferred from homology"/>
<dbReference type="GO" id="GO:0016075">
    <property type="term" value="P:rRNA catabolic process"/>
    <property type="evidence" value="ECO:0007669"/>
    <property type="project" value="TreeGrafter"/>
</dbReference>
<dbReference type="PANTHER" id="PTHR11953:SF0">
    <property type="entry name" value="EXOSOME COMPLEX COMPONENT RRP41"/>
    <property type="match status" value="1"/>
</dbReference>
<dbReference type="Gene3D" id="3.30.230.70">
    <property type="entry name" value="GHMP Kinase, N-terminal domain"/>
    <property type="match status" value="1"/>
</dbReference>
<dbReference type="PANTHER" id="PTHR11953">
    <property type="entry name" value="EXOSOME COMPLEX COMPONENT"/>
    <property type="match status" value="1"/>
</dbReference>
<sequence>ERGVISCRVSLAKFSGDWRATAAGGGGGGEEREIAMNVRNILESVVFTEIYPRSHIYLFLHIVENDGGILPASICAASLALVDAG</sequence>
<dbReference type="InterPro" id="IPR001247">
    <property type="entry name" value="ExoRNase_PH_dom1"/>
</dbReference>
<comment type="caution">
    <text evidence="3">The sequence shown here is derived from an EMBL/GenBank/DDBJ whole genome shotgun (WGS) entry which is preliminary data.</text>
</comment>
<dbReference type="InterPro" id="IPR020568">
    <property type="entry name" value="Ribosomal_Su5_D2-typ_SF"/>
</dbReference>
<reference evidence="3 4" key="1">
    <citation type="journal article" date="2017" name="Int. J. Parasitol.">
        <title>The genome of the protozoan parasite Cystoisospora suis and a reverse vaccinology approach to identify vaccine candidates.</title>
        <authorList>
            <person name="Palmieri N."/>
            <person name="Shrestha A."/>
            <person name="Ruttkowski B."/>
            <person name="Beck T."/>
            <person name="Vogl C."/>
            <person name="Tomley F."/>
            <person name="Blake D.P."/>
            <person name="Joachim A."/>
        </authorList>
    </citation>
    <scope>NUCLEOTIDE SEQUENCE [LARGE SCALE GENOMIC DNA]</scope>
    <source>
        <strain evidence="3 4">Wien I</strain>
    </source>
</reference>
<dbReference type="Proteomes" id="UP000221165">
    <property type="component" value="Unassembled WGS sequence"/>
</dbReference>
<organism evidence="3 4">
    <name type="scientific">Cystoisospora suis</name>
    <dbReference type="NCBI Taxonomy" id="483139"/>
    <lineage>
        <taxon>Eukaryota</taxon>
        <taxon>Sar</taxon>
        <taxon>Alveolata</taxon>
        <taxon>Apicomplexa</taxon>
        <taxon>Conoidasida</taxon>
        <taxon>Coccidia</taxon>
        <taxon>Eucoccidiorida</taxon>
        <taxon>Eimeriorina</taxon>
        <taxon>Sarcocystidae</taxon>
        <taxon>Cystoisospora</taxon>
    </lineage>
</organism>
<dbReference type="OrthoDB" id="27298at2759"/>
<dbReference type="GO" id="GO:0034475">
    <property type="term" value="P:U4 snRNA 3'-end processing"/>
    <property type="evidence" value="ECO:0007669"/>
    <property type="project" value="TreeGrafter"/>
</dbReference>
<dbReference type="GO" id="GO:0071028">
    <property type="term" value="P:nuclear mRNA surveillance"/>
    <property type="evidence" value="ECO:0007669"/>
    <property type="project" value="TreeGrafter"/>
</dbReference>
<dbReference type="InterPro" id="IPR027408">
    <property type="entry name" value="PNPase/RNase_PH_dom_sf"/>
</dbReference>
<dbReference type="GO" id="GO:0071051">
    <property type="term" value="P:poly(A)-dependent snoRNA 3'-end processing"/>
    <property type="evidence" value="ECO:0007669"/>
    <property type="project" value="TreeGrafter"/>
</dbReference>
<feature type="non-terminal residue" evidence="3">
    <location>
        <position position="85"/>
    </location>
</feature>
<dbReference type="VEuPathDB" id="ToxoDB:CSUI_010642"/>
<dbReference type="GO" id="GO:0000176">
    <property type="term" value="C:nuclear exosome (RNase complex)"/>
    <property type="evidence" value="ECO:0007669"/>
    <property type="project" value="TreeGrafter"/>
</dbReference>
<evidence type="ECO:0000313" key="3">
    <source>
        <dbReference type="EMBL" id="PHJ15547.1"/>
    </source>
</evidence>
<dbReference type="AlphaFoldDB" id="A0A2C6KCY7"/>
<gene>
    <name evidence="3" type="ORF">CSUI_010642</name>
</gene>
<dbReference type="Pfam" id="PF01138">
    <property type="entry name" value="RNase_PH"/>
    <property type="match status" value="1"/>
</dbReference>
<dbReference type="GO" id="GO:0005730">
    <property type="term" value="C:nucleolus"/>
    <property type="evidence" value="ECO:0007669"/>
    <property type="project" value="TreeGrafter"/>
</dbReference>
<dbReference type="GO" id="GO:0003723">
    <property type="term" value="F:RNA binding"/>
    <property type="evidence" value="ECO:0007669"/>
    <property type="project" value="TreeGrafter"/>
</dbReference>
<evidence type="ECO:0000256" key="1">
    <source>
        <dbReference type="ARBA" id="ARBA00006678"/>
    </source>
</evidence>
<feature type="non-terminal residue" evidence="3">
    <location>
        <position position="1"/>
    </location>
</feature>
<dbReference type="SUPFAM" id="SSF54211">
    <property type="entry name" value="Ribosomal protein S5 domain 2-like"/>
    <property type="match status" value="1"/>
</dbReference>
<dbReference type="RefSeq" id="XP_067917280.1">
    <property type="nucleotide sequence ID" value="XM_068070744.1"/>
</dbReference>
<evidence type="ECO:0000313" key="4">
    <source>
        <dbReference type="Proteomes" id="UP000221165"/>
    </source>
</evidence>
<keyword evidence="4" id="KW-1185">Reference proteome</keyword>
<protein>
    <submittedName>
        <fullName evidence="3">3 exoribonuclease domain 1 domain-containing protein</fullName>
    </submittedName>
</protein>
<dbReference type="EMBL" id="MIGC01007902">
    <property type="protein sequence ID" value="PHJ15547.1"/>
    <property type="molecule type" value="Genomic_DNA"/>
</dbReference>